<comment type="caution">
    <text evidence="3">The sequence shown here is derived from an EMBL/GenBank/DDBJ whole genome shotgun (WGS) entry which is preliminary data.</text>
</comment>
<evidence type="ECO:0000313" key="3">
    <source>
        <dbReference type="EMBL" id="TSJ65551.1"/>
    </source>
</evidence>
<feature type="transmembrane region" description="Helical" evidence="1">
    <location>
        <begin position="321"/>
        <end position="341"/>
    </location>
</feature>
<feature type="transmembrane region" description="Helical" evidence="1">
    <location>
        <begin position="12"/>
        <end position="34"/>
    </location>
</feature>
<feature type="transmembrane region" description="Helical" evidence="1">
    <location>
        <begin position="347"/>
        <end position="367"/>
    </location>
</feature>
<sequence length="392" mass="45144">MDVMSTPTKNRIIAVDAIRGFSLFGILIVNILSFHSPHFMYGGKQSFYETMATNGEIVDSNLILTVIDLFFQASFYPLFSLLFGIGLWIMYEKRDSLEANRILIKRMFILMGIGLLHGIFIWYGDILFSYSIVGLIAIRFLQVSIKKLLIWAISLLAVPTILFTLAAYSVREQMLVVYEREINKATEAYRGTYSEIFQQNLSDWLLMVDPIQLLLTVMTILPMFLFGIIIGRTRLFEDVNKYKQMIWRIIGISFVIAVVFKAGPYLFENKTWLNFMQDSIGGSAAAIFYFYALLMLLSSLQKTSILVKLFSSVGRLSLSNYLLQSIIGFWLFYGVGMNLYGTQSLSSLLLIVVVIYLFQLVVSYFYLKRFRIGPFEWIYRSLTYGKMMGFKK</sequence>
<dbReference type="AlphaFoldDB" id="A0A556PME4"/>
<dbReference type="InterPro" id="IPR052529">
    <property type="entry name" value="Bact_Transport_Assoc"/>
</dbReference>
<reference evidence="3 4" key="1">
    <citation type="submission" date="2019-07" db="EMBL/GenBank/DDBJ databases">
        <title>Allobacillus sp. nov. SKP isolated from shrimp paste of Euphausiacea.</title>
        <authorList>
            <person name="Kanchanasin P."/>
            <person name="Tanasupawat S."/>
            <person name="Shi W."/>
            <person name="Wu L."/>
            <person name="Ma J."/>
        </authorList>
    </citation>
    <scope>NUCLEOTIDE SEQUENCE [LARGE SCALE GENOMIC DNA]</scope>
    <source>
        <strain evidence="3 4">SKP4-8</strain>
    </source>
</reference>
<keyword evidence="1" id="KW-1133">Transmembrane helix</keyword>
<keyword evidence="4" id="KW-1185">Reference proteome</keyword>
<keyword evidence="1" id="KW-0812">Transmembrane</keyword>
<evidence type="ECO:0000313" key="4">
    <source>
        <dbReference type="Proteomes" id="UP000316425"/>
    </source>
</evidence>
<accession>A0A556PME4</accession>
<organism evidence="3 4">
    <name type="scientific">Allobacillus salarius</name>
    <dbReference type="NCBI Taxonomy" id="1955272"/>
    <lineage>
        <taxon>Bacteria</taxon>
        <taxon>Bacillati</taxon>
        <taxon>Bacillota</taxon>
        <taxon>Bacilli</taxon>
        <taxon>Bacillales</taxon>
        <taxon>Bacillaceae</taxon>
        <taxon>Allobacillus</taxon>
    </lineage>
</organism>
<keyword evidence="1" id="KW-0472">Membrane</keyword>
<name>A0A556PME4_9BACI</name>
<feature type="transmembrane region" description="Helical" evidence="1">
    <location>
        <begin position="279"/>
        <end position="300"/>
    </location>
</feature>
<feature type="transmembrane region" description="Helical" evidence="1">
    <location>
        <begin position="211"/>
        <end position="233"/>
    </location>
</feature>
<dbReference type="OrthoDB" id="9807744at2"/>
<feature type="transmembrane region" description="Helical" evidence="1">
    <location>
        <begin position="245"/>
        <end position="267"/>
    </location>
</feature>
<dbReference type="InterPro" id="IPR007349">
    <property type="entry name" value="DUF418"/>
</dbReference>
<feature type="transmembrane region" description="Helical" evidence="1">
    <location>
        <begin position="126"/>
        <end position="141"/>
    </location>
</feature>
<feature type="domain" description="DUF418" evidence="2">
    <location>
        <begin position="231"/>
        <end position="386"/>
    </location>
</feature>
<dbReference type="PANTHER" id="PTHR30590">
    <property type="entry name" value="INNER MEMBRANE PROTEIN"/>
    <property type="match status" value="1"/>
</dbReference>
<dbReference type="PANTHER" id="PTHR30590:SF2">
    <property type="entry name" value="INNER MEMBRANE PROTEIN"/>
    <property type="match status" value="1"/>
</dbReference>
<dbReference type="Pfam" id="PF04235">
    <property type="entry name" value="DUF418"/>
    <property type="match status" value="1"/>
</dbReference>
<feature type="transmembrane region" description="Helical" evidence="1">
    <location>
        <begin position="103"/>
        <end position="120"/>
    </location>
</feature>
<proteinExistence type="predicted"/>
<gene>
    <name evidence="3" type="ORF">FPQ13_07025</name>
</gene>
<dbReference type="EMBL" id="VMHE01000009">
    <property type="protein sequence ID" value="TSJ65551.1"/>
    <property type="molecule type" value="Genomic_DNA"/>
</dbReference>
<evidence type="ECO:0000256" key="1">
    <source>
        <dbReference type="SAM" id="Phobius"/>
    </source>
</evidence>
<feature type="transmembrane region" description="Helical" evidence="1">
    <location>
        <begin position="69"/>
        <end position="91"/>
    </location>
</feature>
<feature type="transmembrane region" description="Helical" evidence="1">
    <location>
        <begin position="148"/>
        <end position="170"/>
    </location>
</feature>
<evidence type="ECO:0000259" key="2">
    <source>
        <dbReference type="Pfam" id="PF04235"/>
    </source>
</evidence>
<protein>
    <submittedName>
        <fullName evidence="3">DUF418 domain-containing protein</fullName>
    </submittedName>
</protein>
<dbReference type="Proteomes" id="UP000316425">
    <property type="component" value="Unassembled WGS sequence"/>
</dbReference>